<accession>A0A804NEJ0</accession>
<evidence type="ECO:0000256" key="1">
    <source>
        <dbReference type="SAM" id="MobiDB-lite"/>
    </source>
</evidence>
<reference evidence="3" key="1">
    <citation type="submission" date="2015-12" db="EMBL/GenBank/DDBJ databases">
        <title>Update maize B73 reference genome by single molecule sequencing technologies.</title>
        <authorList>
            <consortium name="Maize Genome Sequencing Project"/>
            <person name="Ware D."/>
        </authorList>
    </citation>
    <scope>NUCLEOTIDE SEQUENCE [LARGE SCALE GENOMIC DNA]</scope>
    <source>
        <strain evidence="3">cv. B73</strain>
    </source>
</reference>
<sequence>MWSPIVDAARGSGAPAGGEVLAEDPHAFLACRGPRDSERGLERAQGLGSLADGHGGAELEDAALAREEDDGAEPRGLGEGRPDVPPGRGVDGGPGVAGRGERVARPARALREGEVHGRQKVHLGGGDPVEAERVVGPLVVPAAVERVQPQQRALPRHAPVRVVVVRGAAVAAVAVAPAEHGAAAGAGLLPEDAVRPRPAPLHEVLQARLELGGRRRGRVLVRRRGAQVVRRVPPQHRREQRGVRLRPRHALLSRPLLRCACGGSSVSVPTVHRENACVSVTWRSGVFCWLGSAARAFYTRSSGELRITGAGRE</sequence>
<feature type="compositionally biased region" description="Basic and acidic residues" evidence="1">
    <location>
        <begin position="99"/>
        <end position="117"/>
    </location>
</feature>
<feature type="compositionally biased region" description="Basic and acidic residues" evidence="1">
    <location>
        <begin position="72"/>
        <end position="82"/>
    </location>
</feature>
<dbReference type="InParanoid" id="A0A804NEJ0"/>
<dbReference type="Proteomes" id="UP000007305">
    <property type="component" value="Chromosome 3"/>
</dbReference>
<keyword evidence="3" id="KW-1185">Reference proteome</keyword>
<feature type="region of interest" description="Disordered" evidence="1">
    <location>
        <begin position="31"/>
        <end position="128"/>
    </location>
</feature>
<protein>
    <submittedName>
        <fullName evidence="2">Uncharacterized protein</fullName>
    </submittedName>
</protein>
<name>A0A804NEJ0_MAIZE</name>
<dbReference type="Gramene" id="Zm00001eb155400_T001">
    <property type="protein sequence ID" value="Zm00001eb155400_P001"/>
    <property type="gene ID" value="Zm00001eb155400"/>
</dbReference>
<feature type="compositionally biased region" description="Basic and acidic residues" evidence="1">
    <location>
        <begin position="33"/>
        <end position="42"/>
    </location>
</feature>
<dbReference type="EnsemblPlants" id="Zm00001eb155400_T001">
    <property type="protein sequence ID" value="Zm00001eb155400_P001"/>
    <property type="gene ID" value="Zm00001eb155400"/>
</dbReference>
<reference evidence="2" key="2">
    <citation type="submission" date="2019-07" db="EMBL/GenBank/DDBJ databases">
        <authorList>
            <person name="Seetharam A."/>
            <person name="Woodhouse M."/>
            <person name="Cannon E."/>
        </authorList>
    </citation>
    <scope>NUCLEOTIDE SEQUENCE [LARGE SCALE GENOMIC DNA]</scope>
    <source>
        <strain evidence="2">cv. B73</strain>
    </source>
</reference>
<dbReference type="AlphaFoldDB" id="A0A804NEJ0"/>
<evidence type="ECO:0000313" key="3">
    <source>
        <dbReference type="Proteomes" id="UP000007305"/>
    </source>
</evidence>
<feature type="compositionally biased region" description="Gly residues" evidence="1">
    <location>
        <begin position="89"/>
        <end position="98"/>
    </location>
</feature>
<evidence type="ECO:0000313" key="2">
    <source>
        <dbReference type="EnsemblPlants" id="Zm00001eb155400_P001"/>
    </source>
</evidence>
<reference evidence="2" key="3">
    <citation type="submission" date="2021-05" db="UniProtKB">
        <authorList>
            <consortium name="EnsemblPlants"/>
        </authorList>
    </citation>
    <scope>IDENTIFICATION</scope>
    <source>
        <strain evidence="2">cv. B73</strain>
    </source>
</reference>
<proteinExistence type="predicted"/>
<organism evidence="2 3">
    <name type="scientific">Zea mays</name>
    <name type="common">Maize</name>
    <dbReference type="NCBI Taxonomy" id="4577"/>
    <lineage>
        <taxon>Eukaryota</taxon>
        <taxon>Viridiplantae</taxon>
        <taxon>Streptophyta</taxon>
        <taxon>Embryophyta</taxon>
        <taxon>Tracheophyta</taxon>
        <taxon>Spermatophyta</taxon>
        <taxon>Magnoliopsida</taxon>
        <taxon>Liliopsida</taxon>
        <taxon>Poales</taxon>
        <taxon>Poaceae</taxon>
        <taxon>PACMAD clade</taxon>
        <taxon>Panicoideae</taxon>
        <taxon>Andropogonodae</taxon>
        <taxon>Andropogoneae</taxon>
        <taxon>Tripsacinae</taxon>
        <taxon>Zea</taxon>
    </lineage>
</organism>